<evidence type="ECO:0000256" key="9">
    <source>
        <dbReference type="PIRSR" id="PIRSR614732-1"/>
    </source>
</evidence>
<comment type="pathway">
    <text evidence="2 11">Pyrimidine metabolism; UMP biosynthesis via de novo pathway; UMP from orotate: step 2/2.</text>
</comment>
<dbReference type="InterPro" id="IPR011060">
    <property type="entry name" value="RibuloseP-bd_barrel"/>
</dbReference>
<dbReference type="GO" id="GO:0004590">
    <property type="term" value="F:orotidine-5'-phosphate decarboxylase activity"/>
    <property type="evidence" value="ECO:0007669"/>
    <property type="project" value="UniProtKB-EC"/>
</dbReference>
<evidence type="ECO:0000313" key="13">
    <source>
        <dbReference type="EMBL" id="ADI18942.1"/>
    </source>
</evidence>
<dbReference type="CDD" id="cd04725">
    <property type="entry name" value="OMP_decarboxylase_like"/>
    <property type="match status" value="1"/>
</dbReference>
<dbReference type="UniPathway" id="UPA00070">
    <property type="reaction ID" value="UER00120"/>
</dbReference>
<dbReference type="Gene3D" id="3.20.20.70">
    <property type="entry name" value="Aldolase class I"/>
    <property type="match status" value="1"/>
</dbReference>
<dbReference type="InterPro" id="IPR013785">
    <property type="entry name" value="Aldolase_TIM"/>
</dbReference>
<evidence type="ECO:0000256" key="11">
    <source>
        <dbReference type="RuleBase" id="RU000512"/>
    </source>
</evidence>
<organism evidence="13">
    <name type="scientific">uncultured SAR11 cluster bacterium HF0010_09O16</name>
    <dbReference type="NCBI Taxonomy" id="710725"/>
    <lineage>
        <taxon>Bacteria</taxon>
        <taxon>Pseudomonadati</taxon>
        <taxon>Pseudomonadota</taxon>
        <taxon>Alphaproteobacteria</taxon>
        <taxon>Candidatus Pelagibacterales</taxon>
        <taxon>environmental samples</taxon>
    </lineage>
</organism>
<dbReference type="AlphaFoldDB" id="E0XX01"/>
<keyword evidence="5 11" id="KW-0210">Decarboxylase</keyword>
<comment type="function">
    <text evidence="1">Catalyzes the decarboxylation of orotidine 5'-monophosphate (OMP) to uridine 5'-monophosphate (UMP).</text>
</comment>
<feature type="domain" description="Orotidine 5'-phosphate decarboxylase" evidence="12">
    <location>
        <begin position="4"/>
        <end position="224"/>
    </location>
</feature>
<dbReference type="GO" id="GO:0006207">
    <property type="term" value="P:'de novo' pyrimidine nucleobase biosynthetic process"/>
    <property type="evidence" value="ECO:0007669"/>
    <property type="project" value="InterPro"/>
</dbReference>
<dbReference type="NCBIfam" id="TIGR01740">
    <property type="entry name" value="pyrF"/>
    <property type="match status" value="1"/>
</dbReference>
<evidence type="ECO:0000256" key="4">
    <source>
        <dbReference type="ARBA" id="ARBA00021923"/>
    </source>
</evidence>
<reference evidence="13" key="1">
    <citation type="journal article" date="2011" name="Environ. Microbiol.">
        <title>Time-series analyses of Monterey Bay coastal microbial picoplankton using a 'genome proxy' microarray.</title>
        <authorList>
            <person name="Rich V.I."/>
            <person name="Pham V.D."/>
            <person name="Eppley J."/>
            <person name="Shi Y."/>
            <person name="DeLong E.F."/>
        </authorList>
    </citation>
    <scope>NUCLEOTIDE SEQUENCE</scope>
</reference>
<dbReference type="PROSITE" id="PS00156">
    <property type="entry name" value="OMPDECASE"/>
    <property type="match status" value="1"/>
</dbReference>
<feature type="binding site" evidence="10">
    <location>
        <position position="34"/>
    </location>
    <ligand>
        <name>substrate</name>
    </ligand>
</feature>
<feature type="binding site" evidence="10">
    <location>
        <position position="188"/>
    </location>
    <ligand>
        <name>substrate</name>
    </ligand>
</feature>
<dbReference type="InterPro" id="IPR001754">
    <property type="entry name" value="OMPdeCOase_dom"/>
</dbReference>
<feature type="binding site" evidence="10">
    <location>
        <position position="10"/>
    </location>
    <ligand>
        <name>substrate</name>
    </ligand>
</feature>
<feature type="binding site" evidence="10">
    <location>
        <position position="209"/>
    </location>
    <ligand>
        <name>substrate</name>
    </ligand>
</feature>
<dbReference type="EC" id="4.1.1.23" evidence="3 11"/>
<dbReference type="GO" id="GO:0005829">
    <property type="term" value="C:cytosol"/>
    <property type="evidence" value="ECO:0007669"/>
    <property type="project" value="TreeGrafter"/>
</dbReference>
<dbReference type="InterPro" id="IPR018089">
    <property type="entry name" value="OMPdecase_AS"/>
</dbReference>
<evidence type="ECO:0000256" key="10">
    <source>
        <dbReference type="PIRSR" id="PIRSR614732-2"/>
    </source>
</evidence>
<feature type="active site" description="For OMPdecase activity" evidence="9">
    <location>
        <position position="64"/>
    </location>
</feature>
<feature type="binding site" evidence="10">
    <location>
        <position position="119"/>
    </location>
    <ligand>
        <name>substrate</name>
    </ligand>
</feature>
<feature type="binding site" evidence="10">
    <location>
        <position position="179"/>
    </location>
    <ligand>
        <name>substrate</name>
    </ligand>
</feature>
<dbReference type="GO" id="GO:0044205">
    <property type="term" value="P:'de novo' UMP biosynthetic process"/>
    <property type="evidence" value="ECO:0007669"/>
    <property type="project" value="UniProtKB-UniPathway"/>
</dbReference>
<evidence type="ECO:0000256" key="7">
    <source>
        <dbReference type="ARBA" id="ARBA00023239"/>
    </source>
</evidence>
<dbReference type="InterPro" id="IPR014732">
    <property type="entry name" value="OMPdecase"/>
</dbReference>
<evidence type="ECO:0000256" key="6">
    <source>
        <dbReference type="ARBA" id="ARBA00022975"/>
    </source>
</evidence>
<accession>E0XX01</accession>
<evidence type="ECO:0000256" key="2">
    <source>
        <dbReference type="ARBA" id="ARBA00004861"/>
    </source>
</evidence>
<evidence type="ECO:0000259" key="12">
    <source>
        <dbReference type="SMART" id="SM00934"/>
    </source>
</evidence>
<dbReference type="EMBL" id="GU474904">
    <property type="protein sequence ID" value="ADI18942.1"/>
    <property type="molecule type" value="Genomic_DNA"/>
</dbReference>
<comment type="catalytic activity">
    <reaction evidence="8 11">
        <text>orotidine 5'-phosphate + H(+) = UMP + CO2</text>
        <dbReference type="Rhea" id="RHEA:11596"/>
        <dbReference type="ChEBI" id="CHEBI:15378"/>
        <dbReference type="ChEBI" id="CHEBI:16526"/>
        <dbReference type="ChEBI" id="CHEBI:57538"/>
        <dbReference type="ChEBI" id="CHEBI:57865"/>
        <dbReference type="EC" id="4.1.1.23"/>
    </reaction>
</comment>
<sequence length="229" mass="25627">MKNKIFLAIDTTNISKVKKIIEATNTNKIDVIPKFGLQFFYSKNGRKFLEKFKKPFFLDVKIADVPNTALSALDSLKDLKKIRYITVHVSGGLEMLKAVTKKAKKINKNIKVLGVTILTSLNNKSVQEIGYKSKVEKLVLKQVSLIKKSGASGVICSAHEAKIIRKKFKNLFIVTPGIRLPGDKANDQKRITTPKQAFQNKASAIVIGRSITIRSPKKNIKKLIDHLNQ</sequence>
<protein>
    <recommendedName>
        <fullName evidence="4 11">Orotidine 5'-phosphate decarboxylase</fullName>
        <ecNumber evidence="3 11">4.1.1.23</ecNumber>
    </recommendedName>
</protein>
<evidence type="ECO:0000256" key="5">
    <source>
        <dbReference type="ARBA" id="ARBA00022793"/>
    </source>
</evidence>
<comment type="similarity">
    <text evidence="11">Belongs to the OMP decarboxylase family.</text>
</comment>
<proteinExistence type="inferred from homology"/>
<keyword evidence="7 11" id="KW-0456">Lyase</keyword>
<dbReference type="PANTHER" id="PTHR32119">
    <property type="entry name" value="OROTIDINE 5'-PHOSPHATE DECARBOXYLASE"/>
    <property type="match status" value="1"/>
</dbReference>
<keyword evidence="6 11" id="KW-0665">Pyrimidine biosynthesis</keyword>
<dbReference type="SUPFAM" id="SSF51366">
    <property type="entry name" value="Ribulose-phoshate binding barrel"/>
    <property type="match status" value="1"/>
</dbReference>
<dbReference type="PANTHER" id="PTHR32119:SF2">
    <property type="entry name" value="OROTIDINE 5'-PHOSPHATE DECARBOXYLASE"/>
    <property type="match status" value="1"/>
</dbReference>
<name>E0XX01_9PROT</name>
<feature type="active site" description="For OMPdecase activity" evidence="9">
    <location>
        <position position="61"/>
    </location>
</feature>
<feature type="binding site" evidence="10">
    <location>
        <position position="208"/>
    </location>
    <ligand>
        <name>substrate</name>
    </ligand>
</feature>
<dbReference type="Pfam" id="PF00215">
    <property type="entry name" value="OMPdecase"/>
    <property type="match status" value="1"/>
</dbReference>
<dbReference type="SMART" id="SM00934">
    <property type="entry name" value="OMPdecase"/>
    <property type="match status" value="1"/>
</dbReference>
<feature type="active site" description="For OMPdecase activity" evidence="9">
    <location>
        <position position="59"/>
    </location>
</feature>
<evidence type="ECO:0000256" key="3">
    <source>
        <dbReference type="ARBA" id="ARBA00012321"/>
    </source>
</evidence>
<evidence type="ECO:0000256" key="1">
    <source>
        <dbReference type="ARBA" id="ARBA00002356"/>
    </source>
</evidence>
<evidence type="ECO:0000256" key="8">
    <source>
        <dbReference type="ARBA" id="ARBA00049157"/>
    </source>
</evidence>